<reference evidence="12 13" key="1">
    <citation type="submission" date="2018-05" db="EMBL/GenBank/DDBJ databases">
        <title>Marinifilum breve JC075T sp. nov., a marine bacterium isolated from Yongle Blue Hole in the South China Sea.</title>
        <authorList>
            <person name="Fu T."/>
        </authorList>
    </citation>
    <scope>NUCLEOTIDE SEQUENCE [LARGE SCALE GENOMIC DNA]</scope>
    <source>
        <strain evidence="12 13">JC075</strain>
    </source>
</reference>
<dbReference type="AlphaFoldDB" id="A0A2V4A1H6"/>
<evidence type="ECO:0000256" key="6">
    <source>
        <dbReference type="ARBA" id="ARBA00022692"/>
    </source>
</evidence>
<feature type="domain" description="TonB C-terminal" evidence="11">
    <location>
        <begin position="513"/>
        <end position="603"/>
    </location>
</feature>
<keyword evidence="3" id="KW-0813">Transport</keyword>
<keyword evidence="8 10" id="KW-1133">Transmembrane helix</keyword>
<proteinExistence type="inferred from homology"/>
<evidence type="ECO:0000256" key="10">
    <source>
        <dbReference type="SAM" id="Phobius"/>
    </source>
</evidence>
<evidence type="ECO:0000256" key="2">
    <source>
        <dbReference type="ARBA" id="ARBA00006555"/>
    </source>
</evidence>
<dbReference type="PROSITE" id="PS52015">
    <property type="entry name" value="TONB_CTD"/>
    <property type="match status" value="2"/>
</dbReference>
<dbReference type="InterPro" id="IPR051045">
    <property type="entry name" value="TonB-dependent_transducer"/>
</dbReference>
<dbReference type="SUPFAM" id="SSF74653">
    <property type="entry name" value="TolA/TonB C-terminal domain"/>
    <property type="match status" value="2"/>
</dbReference>
<feature type="transmembrane region" description="Helical" evidence="10">
    <location>
        <begin position="276"/>
        <end position="298"/>
    </location>
</feature>
<accession>A0A2V4A1H6</accession>
<evidence type="ECO:0000256" key="5">
    <source>
        <dbReference type="ARBA" id="ARBA00022519"/>
    </source>
</evidence>
<feature type="transmembrane region" description="Helical" evidence="10">
    <location>
        <begin position="6"/>
        <end position="26"/>
    </location>
</feature>
<dbReference type="GO" id="GO:0055085">
    <property type="term" value="P:transmembrane transport"/>
    <property type="evidence" value="ECO:0007669"/>
    <property type="project" value="InterPro"/>
</dbReference>
<name>A0A2V4A1H6_9BACT</name>
<evidence type="ECO:0000313" key="12">
    <source>
        <dbReference type="EMBL" id="PXY02476.1"/>
    </source>
</evidence>
<keyword evidence="13" id="KW-1185">Reference proteome</keyword>
<dbReference type="EMBL" id="QFLI01000002">
    <property type="protein sequence ID" value="PXY02476.1"/>
    <property type="molecule type" value="Genomic_DNA"/>
</dbReference>
<dbReference type="OrthoDB" id="9814002at2"/>
<dbReference type="Pfam" id="PF03544">
    <property type="entry name" value="TonB_C"/>
    <property type="match status" value="2"/>
</dbReference>
<dbReference type="NCBIfam" id="TIGR01352">
    <property type="entry name" value="tonB_Cterm"/>
    <property type="match status" value="2"/>
</dbReference>
<evidence type="ECO:0000256" key="1">
    <source>
        <dbReference type="ARBA" id="ARBA00004383"/>
    </source>
</evidence>
<keyword evidence="4" id="KW-1003">Cell membrane</keyword>
<evidence type="ECO:0000313" key="13">
    <source>
        <dbReference type="Proteomes" id="UP000248079"/>
    </source>
</evidence>
<evidence type="ECO:0000256" key="7">
    <source>
        <dbReference type="ARBA" id="ARBA00022927"/>
    </source>
</evidence>
<dbReference type="PANTHER" id="PTHR33446">
    <property type="entry name" value="PROTEIN TONB-RELATED"/>
    <property type="match status" value="1"/>
</dbReference>
<dbReference type="PANTHER" id="PTHR33446:SF2">
    <property type="entry name" value="PROTEIN TONB"/>
    <property type="match status" value="1"/>
</dbReference>
<dbReference type="Pfam" id="PF05569">
    <property type="entry name" value="Peptidase_M56"/>
    <property type="match status" value="1"/>
</dbReference>
<protein>
    <recommendedName>
        <fullName evidence="11">TonB C-terminal domain-containing protein</fullName>
    </recommendedName>
</protein>
<keyword evidence="7" id="KW-0653">Protein transport</keyword>
<dbReference type="GO" id="GO:0031992">
    <property type="term" value="F:energy transducer activity"/>
    <property type="evidence" value="ECO:0007669"/>
    <property type="project" value="TreeGrafter"/>
</dbReference>
<keyword evidence="5" id="KW-0997">Cell inner membrane</keyword>
<keyword evidence="6 10" id="KW-0812">Transmembrane</keyword>
<feature type="transmembrane region" description="Helical" evidence="10">
    <location>
        <begin position="100"/>
        <end position="120"/>
    </location>
</feature>
<keyword evidence="9 10" id="KW-0472">Membrane</keyword>
<dbReference type="Proteomes" id="UP000248079">
    <property type="component" value="Unassembled WGS sequence"/>
</dbReference>
<dbReference type="GO" id="GO:0098797">
    <property type="term" value="C:plasma membrane protein complex"/>
    <property type="evidence" value="ECO:0007669"/>
    <property type="project" value="TreeGrafter"/>
</dbReference>
<evidence type="ECO:0000256" key="9">
    <source>
        <dbReference type="ARBA" id="ARBA00023136"/>
    </source>
</evidence>
<evidence type="ECO:0000256" key="3">
    <source>
        <dbReference type="ARBA" id="ARBA00022448"/>
    </source>
</evidence>
<evidence type="ECO:0000256" key="8">
    <source>
        <dbReference type="ARBA" id="ARBA00022989"/>
    </source>
</evidence>
<feature type="domain" description="TonB C-terminal" evidence="11">
    <location>
        <begin position="373"/>
        <end position="469"/>
    </location>
</feature>
<dbReference type="InterPro" id="IPR008756">
    <property type="entry name" value="Peptidase_M56"/>
</dbReference>
<organism evidence="12 13">
    <name type="scientific">Marinifilum breve</name>
    <dbReference type="NCBI Taxonomy" id="2184082"/>
    <lineage>
        <taxon>Bacteria</taxon>
        <taxon>Pseudomonadati</taxon>
        <taxon>Bacteroidota</taxon>
        <taxon>Bacteroidia</taxon>
        <taxon>Marinilabiliales</taxon>
        <taxon>Marinifilaceae</taxon>
    </lineage>
</organism>
<dbReference type="InterPro" id="IPR006260">
    <property type="entry name" value="TonB/TolA_C"/>
</dbReference>
<dbReference type="RefSeq" id="WP_110360109.1">
    <property type="nucleotide sequence ID" value="NZ_QFLI01000002.1"/>
</dbReference>
<comment type="subcellular location">
    <subcellularLocation>
        <location evidence="1">Cell inner membrane</location>
        <topology evidence="1">Single-pass membrane protein</topology>
        <orientation evidence="1">Periplasmic side</orientation>
    </subcellularLocation>
</comment>
<comment type="similarity">
    <text evidence="2">Belongs to the TonB family.</text>
</comment>
<comment type="caution">
    <text evidence="12">The sequence shown here is derived from an EMBL/GenBank/DDBJ whole genome shotgun (WGS) entry which is preliminary data.</text>
</comment>
<gene>
    <name evidence="12" type="ORF">DF185_07440</name>
</gene>
<evidence type="ECO:0000259" key="11">
    <source>
        <dbReference type="PROSITE" id="PS52015"/>
    </source>
</evidence>
<dbReference type="Gene3D" id="3.30.1150.10">
    <property type="match status" value="2"/>
</dbReference>
<dbReference type="InterPro" id="IPR037682">
    <property type="entry name" value="TonB_C"/>
</dbReference>
<evidence type="ECO:0000256" key="4">
    <source>
        <dbReference type="ARBA" id="ARBA00022475"/>
    </source>
</evidence>
<sequence>MVTGVILYFLQSAICMAFFYALYWLFLKRDTFFRINRVFLMLTLAASLLIPSLKIPFQLESNPVTSDYAMLDAMVLTSQQYLSANMLEEVVVTADNHINWYQYIGFIYLIGLLLLTLRFFKNLIQLFVWTRTNKRVRENGVQLVVMKDDYPPFSFLNAIFISSEDYKKPGFAAILAHERVHVKEMHTFDLLVLEVLTVLFWINPFVWMYKSSIQEVHEYLADDKVVNGSVNPNEYKMHIVNQFAGGDLFRLANNFGQSTLKKRISMLGKIKTPKIALVKLLLLLPIVLVLLSAFAFTIEEEEKLSQNFSFNEFIPDGLKQFYSFSDREYSTYDDELHFIQGSAASGISALKHKEEVSPNQIYRIADEMPEYPGGINVLKKYIANEIRYPKQAEKDKTEGKVFVSFVVGKSGEVKNVYVNKGVSPELDKEALRVVKGLPNWTPGKHKGNLVNVAYTVPIDFKLKDFAIEQPIVIRKPVLARIKNASDYHSDNLAKLENYNQEYTVVEKMPEFPGGNGSLRKWVARNLRYPVLAVEQGYVGKVYVKFNVNKDGSVSDAKIIKGANVELNEEALRVINSMPNWIPGEQQGIKIKVSYTIPIRFALN</sequence>
<feature type="transmembrane region" description="Helical" evidence="10">
    <location>
        <begin position="38"/>
        <end position="57"/>
    </location>
</feature>
<dbReference type="GO" id="GO:0015031">
    <property type="term" value="P:protein transport"/>
    <property type="evidence" value="ECO:0007669"/>
    <property type="project" value="UniProtKB-KW"/>
</dbReference>